<proteinExistence type="predicted"/>
<organism evidence="1 2">
    <name type="scientific">Armillaria gallica</name>
    <name type="common">Bulbous honey fungus</name>
    <name type="synonym">Armillaria bulbosa</name>
    <dbReference type="NCBI Taxonomy" id="47427"/>
    <lineage>
        <taxon>Eukaryota</taxon>
        <taxon>Fungi</taxon>
        <taxon>Dikarya</taxon>
        <taxon>Basidiomycota</taxon>
        <taxon>Agaricomycotina</taxon>
        <taxon>Agaricomycetes</taxon>
        <taxon>Agaricomycetidae</taxon>
        <taxon>Agaricales</taxon>
        <taxon>Marasmiineae</taxon>
        <taxon>Physalacriaceae</taxon>
        <taxon>Armillaria</taxon>
    </lineage>
</organism>
<name>A0A2H3DP52_ARMGA</name>
<sequence length="148" mass="16579">MALALVLRLSSDAVVDGAADVLVIEETMVLRDHQTSFINFSSKSEHGGIKLSRSSDHMTRTHSSRPERRALFLARADQVAHCIEYLNSCVGIGTCIQHIRMVSYTHAGAPDFDSVEDTDGCFEWRQVAVLVRKHAELAWRDGDRLHFI</sequence>
<protein>
    <submittedName>
        <fullName evidence="1">Uncharacterized protein</fullName>
    </submittedName>
</protein>
<accession>A0A2H3DP52</accession>
<gene>
    <name evidence="1" type="ORF">ARMGADRAFT_1082573</name>
</gene>
<dbReference type="AlphaFoldDB" id="A0A2H3DP52"/>
<reference evidence="2" key="1">
    <citation type="journal article" date="2017" name="Nat. Ecol. Evol.">
        <title>Genome expansion and lineage-specific genetic innovations in the forest pathogenic fungi Armillaria.</title>
        <authorList>
            <person name="Sipos G."/>
            <person name="Prasanna A.N."/>
            <person name="Walter M.C."/>
            <person name="O'Connor E."/>
            <person name="Balint B."/>
            <person name="Krizsan K."/>
            <person name="Kiss B."/>
            <person name="Hess J."/>
            <person name="Varga T."/>
            <person name="Slot J."/>
            <person name="Riley R."/>
            <person name="Boka B."/>
            <person name="Rigling D."/>
            <person name="Barry K."/>
            <person name="Lee J."/>
            <person name="Mihaltcheva S."/>
            <person name="LaButti K."/>
            <person name="Lipzen A."/>
            <person name="Waldron R."/>
            <person name="Moloney N.M."/>
            <person name="Sperisen C."/>
            <person name="Kredics L."/>
            <person name="Vagvoelgyi C."/>
            <person name="Patrignani A."/>
            <person name="Fitzpatrick D."/>
            <person name="Nagy I."/>
            <person name="Doyle S."/>
            <person name="Anderson J.B."/>
            <person name="Grigoriev I.V."/>
            <person name="Gueldener U."/>
            <person name="Muensterkoetter M."/>
            <person name="Nagy L.G."/>
        </authorList>
    </citation>
    <scope>NUCLEOTIDE SEQUENCE [LARGE SCALE GENOMIC DNA]</scope>
    <source>
        <strain evidence="2">Ar21-2</strain>
    </source>
</reference>
<dbReference type="Proteomes" id="UP000217790">
    <property type="component" value="Unassembled WGS sequence"/>
</dbReference>
<keyword evidence="2" id="KW-1185">Reference proteome</keyword>
<evidence type="ECO:0000313" key="2">
    <source>
        <dbReference type="Proteomes" id="UP000217790"/>
    </source>
</evidence>
<dbReference type="EMBL" id="KZ293664">
    <property type="protein sequence ID" value="PBK90847.1"/>
    <property type="molecule type" value="Genomic_DNA"/>
</dbReference>
<dbReference type="InParanoid" id="A0A2H3DP52"/>
<evidence type="ECO:0000313" key="1">
    <source>
        <dbReference type="EMBL" id="PBK90847.1"/>
    </source>
</evidence>